<accession>A0A7C4NNF1</accession>
<comment type="caution">
    <text evidence="3">The sequence shown here is derived from an EMBL/GenBank/DDBJ whole genome shotgun (WGS) entry which is preliminary data.</text>
</comment>
<dbReference type="CDD" id="cd01127">
    <property type="entry name" value="TrwB_TraG_TraD_VirD4"/>
    <property type="match status" value="1"/>
</dbReference>
<dbReference type="AlphaFoldDB" id="A0A7C4NNF1"/>
<name>A0A7C4NNF1_9CREN</name>
<dbReference type="SUPFAM" id="SSF52540">
    <property type="entry name" value="P-loop containing nucleoside triphosphate hydrolases"/>
    <property type="match status" value="1"/>
</dbReference>
<dbReference type="EMBL" id="DTBD01000056">
    <property type="protein sequence ID" value="HGQ64868.1"/>
    <property type="molecule type" value="Genomic_DNA"/>
</dbReference>
<dbReference type="EMBL" id="DTCK01000002">
    <property type="protein sequence ID" value="HGQ35064.1"/>
    <property type="molecule type" value="Genomic_DNA"/>
</dbReference>
<dbReference type="Gene3D" id="3.40.50.300">
    <property type="entry name" value="P-loop containing nucleotide triphosphate hydrolases"/>
    <property type="match status" value="1"/>
</dbReference>
<dbReference type="PANTHER" id="PTHR30121:SF6">
    <property type="entry name" value="SLR6007 PROTEIN"/>
    <property type="match status" value="1"/>
</dbReference>
<dbReference type="InterPro" id="IPR002789">
    <property type="entry name" value="HerA_central"/>
</dbReference>
<dbReference type="Pfam" id="PF01935">
    <property type="entry name" value="DUF87"/>
    <property type="match status" value="1"/>
</dbReference>
<gene>
    <name evidence="3" type="ORF">ENU08_06460</name>
    <name evidence="2" type="ORF">ENU41_00080</name>
</gene>
<dbReference type="PANTHER" id="PTHR30121">
    <property type="entry name" value="UNCHARACTERIZED PROTEIN YJGR-RELATED"/>
    <property type="match status" value="1"/>
</dbReference>
<reference evidence="3" key="1">
    <citation type="journal article" date="2020" name="mSystems">
        <title>Genome- and Community-Level Interaction Insights into Carbon Utilization and Element Cycling Functions of Hydrothermarchaeota in Hydrothermal Sediment.</title>
        <authorList>
            <person name="Zhou Z."/>
            <person name="Liu Y."/>
            <person name="Xu W."/>
            <person name="Pan J."/>
            <person name="Luo Z.H."/>
            <person name="Li M."/>
        </authorList>
    </citation>
    <scope>NUCLEOTIDE SEQUENCE [LARGE SCALE GENOMIC DNA]</scope>
    <source>
        <strain evidence="3">SpSt-637</strain>
        <strain evidence="2">SpSt-667</strain>
    </source>
</reference>
<evidence type="ECO:0000313" key="3">
    <source>
        <dbReference type="EMBL" id="HGQ64868.1"/>
    </source>
</evidence>
<proteinExistence type="predicted"/>
<dbReference type="InterPro" id="IPR027417">
    <property type="entry name" value="P-loop_NTPase"/>
</dbReference>
<evidence type="ECO:0000259" key="1">
    <source>
        <dbReference type="Pfam" id="PF01935"/>
    </source>
</evidence>
<evidence type="ECO:0000313" key="2">
    <source>
        <dbReference type="EMBL" id="HGQ35064.1"/>
    </source>
</evidence>
<sequence>MYVGIDIVSGEPVFWNTQYSPSPHIMVVGPTGSGKTLTLLSLARRFTLKYNVNSVIFDIKDEYAQLLSLYGLNNIVILNPLEVPIPLCYCDSVASEKNNMVSTAVDALTKVFSLTSTSSKLMFRALMDICSRCVDIDNLTAYRFDVYDRELAGAVDTATRIFNVYPTTSAYIDLAPQKKVFVVNLRHIFLRDRVESAAVVLHILSSLMRYLSINSVPTPSISVILDEFWYILPYVGDDLINMLTRYSRGLGISMFIATQNIDDLHPYTEAVANNCGMLIAMSSPSISYWRRLQQYLNLSRKTLEYVTSIAQQGVAVARIAPNKIPAIVYIDPVDND</sequence>
<protein>
    <submittedName>
        <fullName evidence="3">DUF87 domain-containing protein</fullName>
    </submittedName>
</protein>
<feature type="domain" description="Helicase HerA central" evidence="1">
    <location>
        <begin position="22"/>
        <end position="81"/>
    </location>
</feature>
<dbReference type="InterPro" id="IPR051162">
    <property type="entry name" value="T4SS_component"/>
</dbReference>
<organism evidence="3">
    <name type="scientific">Ignisphaera aggregans</name>
    <dbReference type="NCBI Taxonomy" id="334771"/>
    <lineage>
        <taxon>Archaea</taxon>
        <taxon>Thermoproteota</taxon>
        <taxon>Thermoprotei</taxon>
        <taxon>Desulfurococcales</taxon>
        <taxon>Desulfurococcaceae</taxon>
        <taxon>Ignisphaera</taxon>
    </lineage>
</organism>